<feature type="transmembrane region" description="Helical" evidence="1">
    <location>
        <begin position="224"/>
        <end position="241"/>
    </location>
</feature>
<feature type="transmembrane region" description="Helical" evidence="1">
    <location>
        <begin position="151"/>
        <end position="172"/>
    </location>
</feature>
<name>A0A6J7HQ64_9ZZZZ</name>
<feature type="transmembrane region" description="Helical" evidence="1">
    <location>
        <begin position="435"/>
        <end position="454"/>
    </location>
</feature>
<evidence type="ECO:0000313" key="2">
    <source>
        <dbReference type="EMBL" id="CAB4921538.1"/>
    </source>
</evidence>
<feature type="transmembrane region" description="Helical" evidence="1">
    <location>
        <begin position="466"/>
        <end position="488"/>
    </location>
</feature>
<feature type="transmembrane region" description="Helical" evidence="1">
    <location>
        <begin position="122"/>
        <end position="139"/>
    </location>
</feature>
<dbReference type="EMBL" id="CAFBMX010000002">
    <property type="protein sequence ID" value="CAB4921538.1"/>
    <property type="molecule type" value="Genomic_DNA"/>
</dbReference>
<keyword evidence="1" id="KW-0472">Membrane</keyword>
<feature type="transmembrane region" description="Helical" evidence="1">
    <location>
        <begin position="192"/>
        <end position="217"/>
    </location>
</feature>
<proteinExistence type="predicted"/>
<feature type="transmembrane region" description="Helical" evidence="1">
    <location>
        <begin position="272"/>
        <end position="295"/>
    </location>
</feature>
<accession>A0A6J7HQ64</accession>
<sequence>MRRLWTTATGRTALACGLVGILVALAWSVIIPPLQVPDEPLHFAYVQELATTATPAGSLDEQPLSSELSAAMSALGFSRTIGNATGRGPWSGLEAHLLRQTVGEHRSASDGGGRTGVSPQPPAYYLLGAVPYLAADAAGGDVLDRLQAVRALSALLAGLAVFFIFLFIAELLPGRRVAAATGALAVAFQPMVGFLGGGVSADNLMSAAAAALFFGLARAFRRGLSLRLALGIGAAIGGGLVSKLTFVGIVPGAVLGLLILIARLPRGERLRLAAAAAGPAVVPLLVYVGLGATVWDHGLNDPGVAARAGGGVAAGHGPTMSGRIAYWLQSYLPRPWFVDDLIPGRVAAYNIWFKSWVGNFGWLDYRFPSWVTGAAIGVWLVLVALVGRAVVVGRAALSRRRAELLVYAVMVLGLTVVIAKPAYEYRLQTGFAFEQLRYLFPLLALYGAVVALAVRGAGRWGREVAVAIVGLAVAHTIFAAVLTIGRYYA</sequence>
<feature type="transmembrane region" description="Helical" evidence="1">
    <location>
        <begin position="404"/>
        <end position="423"/>
    </location>
</feature>
<organism evidence="2">
    <name type="scientific">freshwater metagenome</name>
    <dbReference type="NCBI Taxonomy" id="449393"/>
    <lineage>
        <taxon>unclassified sequences</taxon>
        <taxon>metagenomes</taxon>
        <taxon>ecological metagenomes</taxon>
    </lineage>
</organism>
<dbReference type="InterPro" id="IPR018674">
    <property type="entry name" value="DUF2142_membrane"/>
</dbReference>
<dbReference type="AlphaFoldDB" id="A0A6J7HQ64"/>
<feature type="transmembrane region" description="Helical" evidence="1">
    <location>
        <begin position="370"/>
        <end position="392"/>
    </location>
</feature>
<reference evidence="2" key="1">
    <citation type="submission" date="2020-05" db="EMBL/GenBank/DDBJ databases">
        <authorList>
            <person name="Chiriac C."/>
            <person name="Salcher M."/>
            <person name="Ghai R."/>
            <person name="Kavagutti S V."/>
        </authorList>
    </citation>
    <scope>NUCLEOTIDE SEQUENCE</scope>
</reference>
<keyword evidence="1" id="KW-1133">Transmembrane helix</keyword>
<evidence type="ECO:0000256" key="1">
    <source>
        <dbReference type="SAM" id="Phobius"/>
    </source>
</evidence>
<keyword evidence="1" id="KW-0812">Transmembrane</keyword>
<gene>
    <name evidence="2" type="ORF">UFOPK3674_00586</name>
</gene>
<feature type="transmembrane region" description="Helical" evidence="1">
    <location>
        <begin position="12"/>
        <end position="31"/>
    </location>
</feature>
<dbReference type="Pfam" id="PF09913">
    <property type="entry name" value="DUF2142"/>
    <property type="match status" value="1"/>
</dbReference>
<feature type="transmembrane region" description="Helical" evidence="1">
    <location>
        <begin position="247"/>
        <end position="265"/>
    </location>
</feature>
<protein>
    <submittedName>
        <fullName evidence="2">Unannotated protein</fullName>
    </submittedName>
</protein>